<protein>
    <submittedName>
        <fullName evidence="1">Uncharacterized protein</fullName>
    </submittedName>
</protein>
<sequence>MAPQTPTSSSSTRQFTNQIRSLHHAVLQRHASRKAAFSGRYSLKFCTHFCQILNILAHLGAEKWPFKVFVPSSQKSPENRQESTIEKVYRYTRDLAISRDKKVVKRAFERLLQLDCSSQIFKNAKTLKTAIKYPGSTPCFNREIHLLKLKIEKLEKRDQQMNPMEYDPFNPTGMSNFNGQEMDKLMAKFPIYIPTPIGQKINKSSEQEEEYDPFFGIFETPSNSKKMEILDLFAIYTPTPI</sequence>
<dbReference type="EMBL" id="PDUG01000002">
    <property type="protein sequence ID" value="PIC43577.1"/>
    <property type="molecule type" value="Genomic_DNA"/>
</dbReference>
<evidence type="ECO:0000313" key="2">
    <source>
        <dbReference type="Proteomes" id="UP000230233"/>
    </source>
</evidence>
<organism evidence="1 2">
    <name type="scientific">Caenorhabditis nigoni</name>
    <dbReference type="NCBI Taxonomy" id="1611254"/>
    <lineage>
        <taxon>Eukaryota</taxon>
        <taxon>Metazoa</taxon>
        <taxon>Ecdysozoa</taxon>
        <taxon>Nematoda</taxon>
        <taxon>Chromadorea</taxon>
        <taxon>Rhabditida</taxon>
        <taxon>Rhabditina</taxon>
        <taxon>Rhabditomorpha</taxon>
        <taxon>Rhabditoidea</taxon>
        <taxon>Rhabditidae</taxon>
        <taxon>Peloderinae</taxon>
        <taxon>Caenorhabditis</taxon>
    </lineage>
</organism>
<proteinExistence type="predicted"/>
<reference evidence="2" key="1">
    <citation type="submission" date="2017-10" db="EMBL/GenBank/DDBJ databases">
        <title>Rapid genome shrinkage in a self-fertile nematode reveals novel sperm competition proteins.</title>
        <authorList>
            <person name="Yin D."/>
            <person name="Schwarz E.M."/>
            <person name="Thomas C.G."/>
            <person name="Felde R.L."/>
            <person name="Korf I.F."/>
            <person name="Cutter A.D."/>
            <person name="Schartner C.M."/>
            <person name="Ralston E.J."/>
            <person name="Meyer B.J."/>
            <person name="Haag E.S."/>
        </authorList>
    </citation>
    <scope>NUCLEOTIDE SEQUENCE [LARGE SCALE GENOMIC DNA]</scope>
    <source>
        <strain evidence="2">JU1422</strain>
    </source>
</reference>
<keyword evidence="2" id="KW-1185">Reference proteome</keyword>
<comment type="caution">
    <text evidence="1">The sequence shown here is derived from an EMBL/GenBank/DDBJ whole genome shotgun (WGS) entry which is preliminary data.</text>
</comment>
<accession>A0A2G5UVK4</accession>
<dbReference type="AlphaFoldDB" id="A0A2G5UVK4"/>
<name>A0A2G5UVK4_9PELO</name>
<evidence type="ECO:0000313" key="1">
    <source>
        <dbReference type="EMBL" id="PIC43577.1"/>
    </source>
</evidence>
<dbReference type="Proteomes" id="UP000230233">
    <property type="component" value="Chromosome II"/>
</dbReference>
<gene>
    <name evidence="1" type="primary">Cnig_chr_II.g4260</name>
    <name evidence="1" type="ORF">B9Z55_004260</name>
</gene>